<dbReference type="EMBL" id="CM002296">
    <property type="protein sequence ID" value="ESW10983.1"/>
    <property type="molecule type" value="Genomic_DNA"/>
</dbReference>
<reference evidence="2" key="1">
    <citation type="journal article" date="2014" name="Nat. Genet.">
        <title>A reference genome for common bean and genome-wide analysis of dual domestications.</title>
        <authorList>
            <person name="Schmutz J."/>
            <person name="McClean P.E."/>
            <person name="Mamidi S."/>
            <person name="Wu G.A."/>
            <person name="Cannon S.B."/>
            <person name="Grimwood J."/>
            <person name="Jenkins J."/>
            <person name="Shu S."/>
            <person name="Song Q."/>
            <person name="Chavarro C."/>
            <person name="Torres-Torres M."/>
            <person name="Geffroy V."/>
            <person name="Moghaddam S.M."/>
            <person name="Gao D."/>
            <person name="Abernathy B."/>
            <person name="Barry K."/>
            <person name="Blair M."/>
            <person name="Brick M.A."/>
            <person name="Chovatia M."/>
            <person name="Gepts P."/>
            <person name="Goodstein D.M."/>
            <person name="Gonzales M."/>
            <person name="Hellsten U."/>
            <person name="Hyten D.L."/>
            <person name="Jia G."/>
            <person name="Kelly J.D."/>
            <person name="Kudrna D."/>
            <person name="Lee R."/>
            <person name="Richard M.M."/>
            <person name="Miklas P.N."/>
            <person name="Osorno J.M."/>
            <person name="Rodrigues J."/>
            <person name="Thareau V."/>
            <person name="Urrea C.A."/>
            <person name="Wang M."/>
            <person name="Yu Y."/>
            <person name="Zhang M."/>
            <person name="Wing R.A."/>
            <person name="Cregan P.B."/>
            <person name="Rokhsar D.S."/>
            <person name="Jackson S.A."/>
        </authorList>
    </citation>
    <scope>NUCLEOTIDE SEQUENCE [LARGE SCALE GENOMIC DNA]</scope>
    <source>
        <strain evidence="2">cv. G19833</strain>
    </source>
</reference>
<dbReference type="OrthoDB" id="10475084at2759"/>
<protein>
    <submittedName>
        <fullName evidence="1">Uncharacterized protein</fullName>
    </submittedName>
</protein>
<sequence length="248" mass="28302">MFKAIEDPKKYLIELNCGGPPVQVKEFITRKYPDGEEQGVFCVKRSTTFCVGKRFCVFNIIEKCKDDVVYSVNIDVREQFGESTGTQTRMSFVRNNRYDVLCSVRTLSSGSYESFRTNYSMPSLPDIEITGLFCPTTGCGSFSTLEKKKRDANQVERVKTTHAFLFGGDETVSVKVKITNDRKGLRVEMERPVKQTTDYSNRVFEKMEEKMEREIRNNVLSTLRNVSHSFLGKTQETEVQTSPVLGVL</sequence>
<evidence type="ECO:0000313" key="2">
    <source>
        <dbReference type="Proteomes" id="UP000000226"/>
    </source>
</evidence>
<gene>
    <name evidence="1" type="ORF">PHAVU_009G255300g</name>
</gene>
<accession>V7B276</accession>
<proteinExistence type="predicted"/>
<dbReference type="AlphaFoldDB" id="V7B276"/>
<dbReference type="Proteomes" id="UP000000226">
    <property type="component" value="Chromosome 9"/>
</dbReference>
<organism evidence="1 2">
    <name type="scientific">Phaseolus vulgaris</name>
    <name type="common">Kidney bean</name>
    <name type="synonym">French bean</name>
    <dbReference type="NCBI Taxonomy" id="3885"/>
    <lineage>
        <taxon>Eukaryota</taxon>
        <taxon>Viridiplantae</taxon>
        <taxon>Streptophyta</taxon>
        <taxon>Embryophyta</taxon>
        <taxon>Tracheophyta</taxon>
        <taxon>Spermatophyta</taxon>
        <taxon>Magnoliopsida</taxon>
        <taxon>eudicotyledons</taxon>
        <taxon>Gunneridae</taxon>
        <taxon>Pentapetalae</taxon>
        <taxon>rosids</taxon>
        <taxon>fabids</taxon>
        <taxon>Fabales</taxon>
        <taxon>Fabaceae</taxon>
        <taxon>Papilionoideae</taxon>
        <taxon>50 kb inversion clade</taxon>
        <taxon>NPAAA clade</taxon>
        <taxon>indigoferoid/millettioid clade</taxon>
        <taxon>Phaseoleae</taxon>
        <taxon>Phaseolus</taxon>
    </lineage>
</organism>
<keyword evidence="2" id="KW-1185">Reference proteome</keyword>
<evidence type="ECO:0000313" key="1">
    <source>
        <dbReference type="EMBL" id="ESW10983.1"/>
    </source>
</evidence>
<name>V7B276_PHAVU</name>
<dbReference type="Gramene" id="ESW10983">
    <property type="protein sequence ID" value="ESW10983"/>
    <property type="gene ID" value="PHAVU_009G255300g"/>
</dbReference>
<dbReference type="OMA" id="GHRMENE"/>